<dbReference type="GO" id="GO:0000271">
    <property type="term" value="P:polysaccharide biosynthetic process"/>
    <property type="evidence" value="ECO:0007669"/>
    <property type="project" value="TreeGrafter"/>
</dbReference>
<dbReference type="GO" id="GO:0005829">
    <property type="term" value="C:cytosol"/>
    <property type="evidence" value="ECO:0007669"/>
    <property type="project" value="TreeGrafter"/>
</dbReference>
<dbReference type="GO" id="GO:0019305">
    <property type="term" value="P:dTDP-rhamnose biosynthetic process"/>
    <property type="evidence" value="ECO:0007669"/>
    <property type="project" value="TreeGrafter"/>
</dbReference>
<protein>
    <submittedName>
        <fullName evidence="1">Unannotated protein</fullName>
    </submittedName>
</protein>
<sequence length="173" mass="19222">MNESAIEGVGFHPLVRHEDDRGMLAEMHRDEWELPVAPVQWNVVHSNPGTLRGVHCHWHHSDLLNMVSGELILGLVDLRISSPTFRTSEIHRIPALTASISIAPGIAHGFHFEVPSTMVYGVDFVWSTDDELGCMWNDPGLGLDWPCAEPDLSERDQTAGTLETLIAEVNARL</sequence>
<organism evidence="1">
    <name type="scientific">freshwater metagenome</name>
    <dbReference type="NCBI Taxonomy" id="449393"/>
    <lineage>
        <taxon>unclassified sequences</taxon>
        <taxon>metagenomes</taxon>
        <taxon>ecological metagenomes</taxon>
    </lineage>
</organism>
<dbReference type="PANTHER" id="PTHR21047:SF2">
    <property type="entry name" value="THYMIDINE DIPHOSPHO-4-KETO-RHAMNOSE 3,5-EPIMERASE"/>
    <property type="match status" value="1"/>
</dbReference>
<dbReference type="GO" id="GO:0008830">
    <property type="term" value="F:dTDP-4-dehydrorhamnose 3,5-epimerase activity"/>
    <property type="evidence" value="ECO:0007669"/>
    <property type="project" value="InterPro"/>
</dbReference>
<gene>
    <name evidence="1" type="ORF">UFOPK1392_02329</name>
</gene>
<proteinExistence type="predicted"/>
<dbReference type="Gene3D" id="2.60.120.10">
    <property type="entry name" value="Jelly Rolls"/>
    <property type="match status" value="1"/>
</dbReference>
<reference evidence="1" key="1">
    <citation type="submission" date="2020-05" db="EMBL/GenBank/DDBJ databases">
        <authorList>
            <person name="Chiriac C."/>
            <person name="Salcher M."/>
            <person name="Ghai R."/>
            <person name="Kavagutti S V."/>
        </authorList>
    </citation>
    <scope>NUCLEOTIDE SEQUENCE</scope>
</reference>
<dbReference type="Pfam" id="PF00908">
    <property type="entry name" value="dTDP_sugar_isom"/>
    <property type="match status" value="1"/>
</dbReference>
<evidence type="ECO:0000313" key="1">
    <source>
        <dbReference type="EMBL" id="CAB4324554.1"/>
    </source>
</evidence>
<dbReference type="AlphaFoldDB" id="A0A6J5YEB2"/>
<dbReference type="SUPFAM" id="SSF51182">
    <property type="entry name" value="RmlC-like cupins"/>
    <property type="match status" value="1"/>
</dbReference>
<dbReference type="PANTHER" id="PTHR21047">
    <property type="entry name" value="DTDP-6-DEOXY-D-GLUCOSE-3,5 EPIMERASE"/>
    <property type="match status" value="1"/>
</dbReference>
<name>A0A6J5YEB2_9ZZZZ</name>
<dbReference type="InterPro" id="IPR011051">
    <property type="entry name" value="RmlC_Cupin_sf"/>
</dbReference>
<dbReference type="InterPro" id="IPR014710">
    <property type="entry name" value="RmlC-like_jellyroll"/>
</dbReference>
<dbReference type="InterPro" id="IPR000888">
    <property type="entry name" value="RmlC-like"/>
</dbReference>
<accession>A0A6J5YEB2</accession>
<dbReference type="EMBL" id="CAEMXZ010000169">
    <property type="protein sequence ID" value="CAB4324554.1"/>
    <property type="molecule type" value="Genomic_DNA"/>
</dbReference>